<comment type="caution">
    <text evidence="1">The sequence shown here is derived from an EMBL/GenBank/DDBJ whole genome shotgun (WGS) entry which is preliminary data.</text>
</comment>
<accession>A0A645CL10</accession>
<sequence length="163" mass="17799">MGSIISVVAVLDVSSVRKVMTRLMIRITIKGCNEATPAKWLPTHRERPLSLNPVARANPPPKRRRILHGNFTALSQSIIIPLFPVDEPPLFPAGIINSIIAIKIATVPSLIYLDSGKIPDHPGSVKPPNSISALKIHNKASRENITNTIFCSLVVLPISFSFK</sequence>
<name>A0A645CL10_9ZZZZ</name>
<organism evidence="1">
    <name type="scientific">bioreactor metagenome</name>
    <dbReference type="NCBI Taxonomy" id="1076179"/>
    <lineage>
        <taxon>unclassified sequences</taxon>
        <taxon>metagenomes</taxon>
        <taxon>ecological metagenomes</taxon>
    </lineage>
</organism>
<dbReference type="EMBL" id="VSSQ01028058">
    <property type="protein sequence ID" value="MPM77609.1"/>
    <property type="molecule type" value="Genomic_DNA"/>
</dbReference>
<dbReference type="AlphaFoldDB" id="A0A645CL10"/>
<reference evidence="1" key="1">
    <citation type="submission" date="2019-08" db="EMBL/GenBank/DDBJ databases">
        <authorList>
            <person name="Kucharzyk K."/>
            <person name="Murdoch R.W."/>
            <person name="Higgins S."/>
            <person name="Loffler F."/>
        </authorList>
    </citation>
    <scope>NUCLEOTIDE SEQUENCE</scope>
</reference>
<proteinExistence type="predicted"/>
<protein>
    <submittedName>
        <fullName evidence="1">Uncharacterized protein</fullName>
    </submittedName>
</protein>
<gene>
    <name evidence="1" type="ORF">SDC9_124615</name>
</gene>
<evidence type="ECO:0000313" key="1">
    <source>
        <dbReference type="EMBL" id="MPM77609.1"/>
    </source>
</evidence>